<keyword evidence="8" id="KW-1185">Reference proteome</keyword>
<evidence type="ECO:0000256" key="3">
    <source>
        <dbReference type="ARBA" id="ARBA00022989"/>
    </source>
</evidence>
<sequence>MAEKGKEEKEGTSSDKKPKPKEDSDKTPKPKQDSDQKPKPKHDMILEITGSFGKYQLWLCFIVFLSKFFIAFNQLAIVFYAPPVKYSCGDSNVEANVCPCNSPKYNYAIFSRTIVTEWNLICDRKWLASFMQLIFQSGTLVGSLGFGALSDRFGRRKPFIGACMMQCVFGITGAFLPGYTLGYPNFGTYRYNEQSPNRKHTKKRRSLCSRGSEE</sequence>
<comment type="caution">
    <text evidence="7">The sequence shown here is derived from an EMBL/GenBank/DDBJ whole genome shotgun (WGS) entry which is preliminary data.</text>
</comment>
<comment type="subcellular location">
    <subcellularLocation>
        <location evidence="1">Membrane</location>
        <topology evidence="1">Multi-pass membrane protein</topology>
    </subcellularLocation>
</comment>
<proteinExistence type="predicted"/>
<dbReference type="AlphaFoldDB" id="A0AAD8DRR6"/>
<feature type="transmembrane region" description="Helical" evidence="6">
    <location>
        <begin position="57"/>
        <end position="81"/>
    </location>
</feature>
<dbReference type="PANTHER" id="PTHR24064">
    <property type="entry name" value="SOLUTE CARRIER FAMILY 22 MEMBER"/>
    <property type="match status" value="1"/>
</dbReference>
<evidence type="ECO:0000256" key="1">
    <source>
        <dbReference type="ARBA" id="ARBA00004141"/>
    </source>
</evidence>
<keyword evidence="2 6" id="KW-0812">Transmembrane</keyword>
<keyword evidence="3 6" id="KW-1133">Transmembrane helix</keyword>
<dbReference type="InterPro" id="IPR005828">
    <property type="entry name" value="MFS_sugar_transport-like"/>
</dbReference>
<evidence type="ECO:0000256" key="5">
    <source>
        <dbReference type="SAM" id="MobiDB-lite"/>
    </source>
</evidence>
<dbReference type="Gene3D" id="1.20.1250.20">
    <property type="entry name" value="MFS general substrate transporter like domains"/>
    <property type="match status" value="1"/>
</dbReference>
<dbReference type="EMBL" id="JARGEI010000017">
    <property type="protein sequence ID" value="KAJ8716712.1"/>
    <property type="molecule type" value="Genomic_DNA"/>
</dbReference>
<feature type="compositionally biased region" description="Basic residues" evidence="5">
    <location>
        <begin position="197"/>
        <end position="207"/>
    </location>
</feature>
<name>A0AAD8DRR6_MYTSE</name>
<evidence type="ECO:0000256" key="4">
    <source>
        <dbReference type="ARBA" id="ARBA00023136"/>
    </source>
</evidence>
<dbReference type="GO" id="GO:0022857">
    <property type="term" value="F:transmembrane transporter activity"/>
    <property type="evidence" value="ECO:0007669"/>
    <property type="project" value="InterPro"/>
</dbReference>
<feature type="transmembrane region" description="Helical" evidence="6">
    <location>
        <begin position="159"/>
        <end position="179"/>
    </location>
</feature>
<reference evidence="7" key="1">
    <citation type="submission" date="2023-03" db="EMBL/GenBank/DDBJ databases">
        <title>Chromosome-level genomes of two armyworms, Mythimna separata and Mythimna loreyi, provide insights into the biosynthesis and reception of sex pheromones.</title>
        <authorList>
            <person name="Zhao H."/>
        </authorList>
    </citation>
    <scope>NUCLEOTIDE SEQUENCE</scope>
    <source>
        <strain evidence="7">BeijingLab</strain>
        <tissue evidence="7">Pupa</tissue>
    </source>
</reference>
<feature type="region of interest" description="Disordered" evidence="5">
    <location>
        <begin position="194"/>
        <end position="214"/>
    </location>
</feature>
<dbReference type="InterPro" id="IPR036259">
    <property type="entry name" value="MFS_trans_sf"/>
</dbReference>
<evidence type="ECO:0000313" key="8">
    <source>
        <dbReference type="Proteomes" id="UP001231518"/>
    </source>
</evidence>
<protein>
    <submittedName>
        <fullName evidence="7">Uncharacterized protein</fullName>
    </submittedName>
</protein>
<gene>
    <name evidence="7" type="ORF">PYW07_003339</name>
</gene>
<accession>A0AAD8DRR6</accession>
<evidence type="ECO:0000256" key="6">
    <source>
        <dbReference type="SAM" id="Phobius"/>
    </source>
</evidence>
<evidence type="ECO:0000256" key="2">
    <source>
        <dbReference type="ARBA" id="ARBA00022692"/>
    </source>
</evidence>
<feature type="region of interest" description="Disordered" evidence="5">
    <location>
        <begin position="1"/>
        <end position="41"/>
    </location>
</feature>
<feature type="transmembrane region" description="Helical" evidence="6">
    <location>
        <begin position="126"/>
        <end position="147"/>
    </location>
</feature>
<organism evidence="7 8">
    <name type="scientific">Mythimna separata</name>
    <name type="common">Oriental armyworm</name>
    <name type="synonym">Pseudaletia separata</name>
    <dbReference type="NCBI Taxonomy" id="271217"/>
    <lineage>
        <taxon>Eukaryota</taxon>
        <taxon>Metazoa</taxon>
        <taxon>Ecdysozoa</taxon>
        <taxon>Arthropoda</taxon>
        <taxon>Hexapoda</taxon>
        <taxon>Insecta</taxon>
        <taxon>Pterygota</taxon>
        <taxon>Neoptera</taxon>
        <taxon>Endopterygota</taxon>
        <taxon>Lepidoptera</taxon>
        <taxon>Glossata</taxon>
        <taxon>Ditrysia</taxon>
        <taxon>Noctuoidea</taxon>
        <taxon>Noctuidae</taxon>
        <taxon>Noctuinae</taxon>
        <taxon>Hadenini</taxon>
        <taxon>Mythimna</taxon>
    </lineage>
</organism>
<dbReference type="GO" id="GO:0016020">
    <property type="term" value="C:membrane"/>
    <property type="evidence" value="ECO:0007669"/>
    <property type="project" value="UniProtKB-SubCell"/>
</dbReference>
<dbReference type="Proteomes" id="UP001231518">
    <property type="component" value="Chromosome 14"/>
</dbReference>
<evidence type="ECO:0000313" key="7">
    <source>
        <dbReference type="EMBL" id="KAJ8716712.1"/>
    </source>
</evidence>
<dbReference type="Pfam" id="PF00083">
    <property type="entry name" value="Sugar_tr"/>
    <property type="match status" value="1"/>
</dbReference>
<dbReference type="SUPFAM" id="SSF103473">
    <property type="entry name" value="MFS general substrate transporter"/>
    <property type="match status" value="1"/>
</dbReference>
<keyword evidence="4 6" id="KW-0472">Membrane</keyword>